<dbReference type="AlphaFoldDB" id="A0A8T1WUJ5"/>
<feature type="compositionally biased region" description="Polar residues" evidence="1">
    <location>
        <begin position="287"/>
        <end position="296"/>
    </location>
</feature>
<protein>
    <submittedName>
        <fullName evidence="2">Uncharacterized protein</fullName>
    </submittedName>
</protein>
<proteinExistence type="predicted"/>
<dbReference type="EMBL" id="JAGDFL010000201">
    <property type="protein sequence ID" value="KAG7395553.1"/>
    <property type="molecule type" value="Genomic_DNA"/>
</dbReference>
<reference evidence="2" key="1">
    <citation type="submission" date="2021-02" db="EMBL/GenBank/DDBJ databases">
        <authorList>
            <person name="Palmer J.M."/>
        </authorList>
    </citation>
    <scope>NUCLEOTIDE SEQUENCE</scope>
    <source>
        <strain evidence="2">SCRP23</strain>
    </source>
</reference>
<accession>A0A8T1WUJ5</accession>
<gene>
    <name evidence="2" type="ORF">PHYBOEH_003642</name>
</gene>
<feature type="region of interest" description="Disordered" evidence="1">
    <location>
        <begin position="73"/>
        <end position="98"/>
    </location>
</feature>
<name>A0A8T1WUJ5_9STRA</name>
<dbReference type="OrthoDB" id="114636at2759"/>
<keyword evidence="3" id="KW-1185">Reference proteome</keyword>
<dbReference type="Proteomes" id="UP000693981">
    <property type="component" value="Unassembled WGS sequence"/>
</dbReference>
<organism evidence="2 3">
    <name type="scientific">Phytophthora boehmeriae</name>
    <dbReference type="NCBI Taxonomy" id="109152"/>
    <lineage>
        <taxon>Eukaryota</taxon>
        <taxon>Sar</taxon>
        <taxon>Stramenopiles</taxon>
        <taxon>Oomycota</taxon>
        <taxon>Peronosporomycetes</taxon>
        <taxon>Peronosporales</taxon>
        <taxon>Peronosporaceae</taxon>
        <taxon>Phytophthora</taxon>
    </lineage>
</organism>
<comment type="caution">
    <text evidence="2">The sequence shown here is derived from an EMBL/GenBank/DDBJ whole genome shotgun (WGS) entry which is preliminary data.</text>
</comment>
<feature type="region of interest" description="Disordered" evidence="1">
    <location>
        <begin position="247"/>
        <end position="299"/>
    </location>
</feature>
<feature type="compositionally biased region" description="Acidic residues" evidence="1">
    <location>
        <begin position="263"/>
        <end position="273"/>
    </location>
</feature>
<sequence length="349" mass="39217">MSDAGVLALLDTFSVDGDEQQLRGHLQRHTCKSLRTTCTRLQIRPQSRKHTHANNKAGYVDLLCHYWRDRSSHSDEPKEASSPSVATLPTRPRPIATTTNLQNSMIRPSSGLQATGIFRLLNVLFGDGFVTRLQHIEANAESSDLSVFWKDVERAFNSPNEVFDAFVVERPEFRRYRPAETTPADAKRLRGMWEDLKARYDAAVQDARLAESDSAFVDSWQGRADTLYLRDWLIRRRGVELHFEPRLPKEGHCGRSTSTESGDSSDDSTQSEEESTRPRKRTKRGEQTTQTPSVMASSLEKAKVVKEWASAAEILSRVDGSSASVEAIRAIIDDVVQKAARELRGNETT</sequence>
<evidence type="ECO:0000313" key="2">
    <source>
        <dbReference type="EMBL" id="KAG7395553.1"/>
    </source>
</evidence>
<evidence type="ECO:0000313" key="3">
    <source>
        <dbReference type="Proteomes" id="UP000693981"/>
    </source>
</evidence>
<evidence type="ECO:0000256" key="1">
    <source>
        <dbReference type="SAM" id="MobiDB-lite"/>
    </source>
</evidence>